<proteinExistence type="predicted"/>
<dbReference type="OrthoDB" id="6413164at2759"/>
<dbReference type="AlphaFoldDB" id="A0A8X6QI54"/>
<accession>A0A8X6QI54</accession>
<sequence length="36" mass="4155">MDVSGRKSRSLGRLCQLDCVFHQIIFSRPPYSSEIK</sequence>
<keyword evidence="2" id="KW-1185">Reference proteome</keyword>
<evidence type="ECO:0000313" key="1">
    <source>
        <dbReference type="EMBL" id="GFU20016.1"/>
    </source>
</evidence>
<comment type="caution">
    <text evidence="1">The sequence shown here is derived from an EMBL/GenBank/DDBJ whole genome shotgun (WGS) entry which is preliminary data.</text>
</comment>
<feature type="non-terminal residue" evidence="1">
    <location>
        <position position="36"/>
    </location>
</feature>
<dbReference type="Proteomes" id="UP000887013">
    <property type="component" value="Unassembled WGS sequence"/>
</dbReference>
<evidence type="ECO:0000313" key="2">
    <source>
        <dbReference type="Proteomes" id="UP000887013"/>
    </source>
</evidence>
<organism evidence="1 2">
    <name type="scientific">Nephila pilipes</name>
    <name type="common">Giant wood spider</name>
    <name type="synonym">Nephila maculata</name>
    <dbReference type="NCBI Taxonomy" id="299642"/>
    <lineage>
        <taxon>Eukaryota</taxon>
        <taxon>Metazoa</taxon>
        <taxon>Ecdysozoa</taxon>
        <taxon>Arthropoda</taxon>
        <taxon>Chelicerata</taxon>
        <taxon>Arachnida</taxon>
        <taxon>Araneae</taxon>
        <taxon>Araneomorphae</taxon>
        <taxon>Entelegynae</taxon>
        <taxon>Araneoidea</taxon>
        <taxon>Nephilidae</taxon>
        <taxon>Nephila</taxon>
    </lineage>
</organism>
<reference evidence="1" key="1">
    <citation type="submission" date="2020-08" db="EMBL/GenBank/DDBJ databases">
        <title>Multicomponent nature underlies the extraordinary mechanical properties of spider dragline silk.</title>
        <authorList>
            <person name="Kono N."/>
            <person name="Nakamura H."/>
            <person name="Mori M."/>
            <person name="Yoshida Y."/>
            <person name="Ohtoshi R."/>
            <person name="Malay A.D."/>
            <person name="Moran D.A.P."/>
            <person name="Tomita M."/>
            <person name="Numata K."/>
            <person name="Arakawa K."/>
        </authorList>
    </citation>
    <scope>NUCLEOTIDE SEQUENCE</scope>
</reference>
<dbReference type="EMBL" id="BMAW01031185">
    <property type="protein sequence ID" value="GFU20016.1"/>
    <property type="molecule type" value="Genomic_DNA"/>
</dbReference>
<protein>
    <submittedName>
        <fullName evidence="1">Uncharacterized protein</fullName>
    </submittedName>
</protein>
<gene>
    <name evidence="1" type="ORF">NPIL_563741</name>
</gene>
<name>A0A8X6QI54_NEPPI</name>